<evidence type="ECO:0000259" key="3">
    <source>
        <dbReference type="PROSITE" id="PS51762"/>
    </source>
</evidence>
<dbReference type="InterPro" id="IPR013320">
    <property type="entry name" value="ConA-like_dom_sf"/>
</dbReference>
<name>A0A7Y8Y487_9FLAO</name>
<evidence type="ECO:0000256" key="2">
    <source>
        <dbReference type="SAM" id="SignalP"/>
    </source>
</evidence>
<dbReference type="GO" id="GO:0004553">
    <property type="term" value="F:hydrolase activity, hydrolyzing O-glycosyl compounds"/>
    <property type="evidence" value="ECO:0007669"/>
    <property type="project" value="InterPro"/>
</dbReference>
<evidence type="ECO:0000313" key="4">
    <source>
        <dbReference type="EMBL" id="NYA72251.1"/>
    </source>
</evidence>
<dbReference type="Pfam" id="PF00722">
    <property type="entry name" value="Glyco_hydro_16"/>
    <property type="match status" value="1"/>
</dbReference>
<dbReference type="InterPro" id="IPR050546">
    <property type="entry name" value="Glycosyl_Hydrlase_16"/>
</dbReference>
<dbReference type="Gene3D" id="2.60.120.200">
    <property type="match status" value="1"/>
</dbReference>
<dbReference type="GO" id="GO:0005975">
    <property type="term" value="P:carbohydrate metabolic process"/>
    <property type="evidence" value="ECO:0007669"/>
    <property type="project" value="InterPro"/>
</dbReference>
<dbReference type="EMBL" id="JACBJI010000007">
    <property type="protein sequence ID" value="NYA72251.1"/>
    <property type="molecule type" value="Genomic_DNA"/>
</dbReference>
<dbReference type="RefSeq" id="WP_176007056.1">
    <property type="nucleotide sequence ID" value="NZ_JABWMI010000018.1"/>
</dbReference>
<evidence type="ECO:0000256" key="1">
    <source>
        <dbReference type="ARBA" id="ARBA00006865"/>
    </source>
</evidence>
<sequence>MRQFLNTSAFLIAAILGMSACSSDSGSGNGDDGPAAVAPTNLTVTYEIVGQDSAHPNGDGSGMVNLTATAQNATSYSFTFPGGENQTATDGTTSRQFKLFGTNTYAITVKAFGQGNTSITTSTGVTVNYQPTLVWFEEFDTPGAPDNSKWTLETGNNNGWGNNEAQYYTTDLENAVVENGVLKITAKKEDTNGFQYSSARMKSENKFEFTYGKIEARAKLPSGAGTWPAIWMLGENYASAGWPGCGEIDIMEHVGNQQNTVHGSLHYPGHSGGNANTNHTTVPTASTEFHIYSCEWTSQSIKFFVDGVQFHSVFNTSDIPFNHDFFLILNQAIGGNFGGAIDPNFTQSTLEIDYIRVYQ</sequence>
<dbReference type="Proteomes" id="UP000535020">
    <property type="component" value="Unassembled WGS sequence"/>
</dbReference>
<feature type="signal peptide" evidence="2">
    <location>
        <begin position="1"/>
        <end position="20"/>
    </location>
</feature>
<gene>
    <name evidence="4" type="ORF">HZF10_15080</name>
</gene>
<comment type="similarity">
    <text evidence="1">Belongs to the glycosyl hydrolase 16 family.</text>
</comment>
<keyword evidence="5" id="KW-1185">Reference proteome</keyword>
<reference evidence="4 5" key="1">
    <citation type="submission" date="2020-07" db="EMBL/GenBank/DDBJ databases">
        <authorList>
            <person name="Sun Q."/>
        </authorList>
    </citation>
    <scope>NUCLEOTIDE SEQUENCE [LARGE SCALE GENOMIC DNA]</scope>
    <source>
        <strain evidence="4 5">MAH-1</strain>
    </source>
</reference>
<dbReference type="PROSITE" id="PS51257">
    <property type="entry name" value="PROKAR_LIPOPROTEIN"/>
    <property type="match status" value="1"/>
</dbReference>
<organism evidence="4 5">
    <name type="scientific">Flavobacterium agri</name>
    <dbReference type="NCBI Taxonomy" id="2743471"/>
    <lineage>
        <taxon>Bacteria</taxon>
        <taxon>Pseudomonadati</taxon>
        <taxon>Bacteroidota</taxon>
        <taxon>Flavobacteriia</taxon>
        <taxon>Flavobacteriales</taxon>
        <taxon>Flavobacteriaceae</taxon>
        <taxon>Flavobacterium</taxon>
    </lineage>
</organism>
<dbReference type="SUPFAM" id="SSF49899">
    <property type="entry name" value="Concanavalin A-like lectins/glucanases"/>
    <property type="match status" value="1"/>
</dbReference>
<feature type="chain" id="PRO_5030713651" evidence="2">
    <location>
        <begin position="21"/>
        <end position="359"/>
    </location>
</feature>
<protein>
    <submittedName>
        <fullName evidence="4">Glycoside hydrolase family 16 protein</fullName>
    </submittedName>
</protein>
<dbReference type="PROSITE" id="PS51762">
    <property type="entry name" value="GH16_2"/>
    <property type="match status" value="1"/>
</dbReference>
<accession>A0A7Y8Y487</accession>
<dbReference type="PANTHER" id="PTHR10963">
    <property type="entry name" value="GLYCOSYL HYDROLASE-RELATED"/>
    <property type="match status" value="1"/>
</dbReference>
<evidence type="ECO:0000313" key="5">
    <source>
        <dbReference type="Proteomes" id="UP000535020"/>
    </source>
</evidence>
<dbReference type="CDD" id="cd08023">
    <property type="entry name" value="GH16_laminarinase_like"/>
    <property type="match status" value="1"/>
</dbReference>
<feature type="domain" description="GH16" evidence="3">
    <location>
        <begin position="120"/>
        <end position="359"/>
    </location>
</feature>
<dbReference type="InterPro" id="IPR000757">
    <property type="entry name" value="Beta-glucanase-like"/>
</dbReference>
<dbReference type="PANTHER" id="PTHR10963:SF55">
    <property type="entry name" value="GLYCOSIDE HYDROLASE FAMILY 16 PROTEIN"/>
    <property type="match status" value="1"/>
</dbReference>
<keyword evidence="4" id="KW-0378">Hydrolase</keyword>
<dbReference type="AlphaFoldDB" id="A0A7Y8Y487"/>
<proteinExistence type="inferred from homology"/>
<comment type="caution">
    <text evidence="4">The sequence shown here is derived from an EMBL/GenBank/DDBJ whole genome shotgun (WGS) entry which is preliminary data.</text>
</comment>
<keyword evidence="2" id="KW-0732">Signal</keyword>